<feature type="domain" description="Major facilitator superfamily (MFS) profile" evidence="8">
    <location>
        <begin position="12"/>
        <end position="431"/>
    </location>
</feature>
<feature type="transmembrane region" description="Helical" evidence="7">
    <location>
        <begin position="173"/>
        <end position="192"/>
    </location>
</feature>
<dbReference type="AlphaFoldDB" id="A0A1T0CGY1"/>
<dbReference type="Gene3D" id="1.20.1250.20">
    <property type="entry name" value="MFS general substrate transporter like domains"/>
    <property type="match status" value="1"/>
</dbReference>
<name>A0A1T0CGY1_9GAMM</name>
<evidence type="ECO:0000256" key="2">
    <source>
        <dbReference type="ARBA" id="ARBA00022448"/>
    </source>
</evidence>
<feature type="transmembrane region" description="Helical" evidence="7">
    <location>
        <begin position="148"/>
        <end position="167"/>
    </location>
</feature>
<dbReference type="GO" id="GO:0022857">
    <property type="term" value="F:transmembrane transporter activity"/>
    <property type="evidence" value="ECO:0007669"/>
    <property type="project" value="InterPro"/>
</dbReference>
<evidence type="ECO:0000313" key="9">
    <source>
        <dbReference type="EMBL" id="OOS21612.1"/>
    </source>
</evidence>
<protein>
    <submittedName>
        <fullName evidence="9">MFS transporter</fullName>
    </submittedName>
</protein>
<evidence type="ECO:0000256" key="6">
    <source>
        <dbReference type="ARBA" id="ARBA00023136"/>
    </source>
</evidence>
<feature type="transmembrane region" description="Helical" evidence="7">
    <location>
        <begin position="109"/>
        <end position="128"/>
    </location>
</feature>
<feature type="transmembrane region" description="Helical" evidence="7">
    <location>
        <begin position="84"/>
        <end position="103"/>
    </location>
</feature>
<keyword evidence="5 7" id="KW-1133">Transmembrane helix</keyword>
<feature type="transmembrane region" description="Helical" evidence="7">
    <location>
        <begin position="21"/>
        <end position="43"/>
    </location>
</feature>
<evidence type="ECO:0000256" key="4">
    <source>
        <dbReference type="ARBA" id="ARBA00022692"/>
    </source>
</evidence>
<keyword evidence="2" id="KW-0813">Transport</keyword>
<sequence>MSSQFALFSKKRFTSMFITQFMGAFNDNLFKQALLLVLTYNVASQMGMEISTLNNLAAMLFILPYFLFSALAGQLADKYEKSKLTVNIKILEIVIMVIAVFGFFMQLYWLLFVALFLLGTQSTFFGPIKYAYLPQVMHEDELVGANGLFQMGTSLSILLGMIVAGVLTQLTNAYVWICTTVVLVAIVGLMGAKNIPHTPATQPNLTVNWNIITTSWQTIQFLYGFPLLFFIILGNSWFWFYGATFLTQVPEFSKTILHGNEVVVIFMLGLFSVGVSIGSLLCKQFTKNQVSLKLLPFGIAGLSVFAINLFFSLRGIGDIQISADKLLGITELLAVDGSVRVFMDLFFLGFSGGIYIVPLYAYMQAYAPKSHRARVIGANNIFNAIFMVTSAIVAIMVLSVLSLSLPQLFLITGVLNLIFGGFLYLKLHKHAGSMNIQTTDDVF</sequence>
<gene>
    <name evidence="9" type="ORF">B0682_02740</name>
</gene>
<feature type="transmembrane region" description="Helical" evidence="7">
    <location>
        <begin position="381"/>
        <end position="401"/>
    </location>
</feature>
<dbReference type="SUPFAM" id="SSF103473">
    <property type="entry name" value="MFS general substrate transporter"/>
    <property type="match status" value="1"/>
</dbReference>
<evidence type="ECO:0000313" key="10">
    <source>
        <dbReference type="Proteomes" id="UP000191094"/>
    </source>
</evidence>
<dbReference type="RefSeq" id="WP_078306569.1">
    <property type="nucleotide sequence ID" value="NZ_MUYT01000004.1"/>
</dbReference>
<reference evidence="9 10" key="1">
    <citation type="submission" date="2017-02" db="EMBL/GenBank/DDBJ databases">
        <title>Draft genome sequence of Moraxella lincolnii CCUG 9405T type strain.</title>
        <authorList>
            <person name="Salva-Serra F."/>
            <person name="Engstrom-Jakobsson H."/>
            <person name="Thorell K."/>
            <person name="Jaen-Luchoro D."/>
            <person name="Gonzales-Siles L."/>
            <person name="Karlsson R."/>
            <person name="Yazdan S."/>
            <person name="Boulund F."/>
            <person name="Johnning A."/>
            <person name="Engstrand L."/>
            <person name="Kristiansson E."/>
            <person name="Moore E."/>
        </authorList>
    </citation>
    <scope>NUCLEOTIDE SEQUENCE [LARGE SCALE GENOMIC DNA]</scope>
    <source>
        <strain evidence="9 10">CCUG 9405</strain>
    </source>
</reference>
<comment type="subcellular location">
    <subcellularLocation>
        <location evidence="1">Cell membrane</location>
        <topology evidence="1">Multi-pass membrane protein</topology>
    </subcellularLocation>
</comment>
<evidence type="ECO:0000256" key="3">
    <source>
        <dbReference type="ARBA" id="ARBA00022475"/>
    </source>
</evidence>
<dbReference type="Proteomes" id="UP000191094">
    <property type="component" value="Unassembled WGS sequence"/>
</dbReference>
<dbReference type="PANTHER" id="PTHR43266:SF2">
    <property type="entry name" value="MAJOR FACILITATOR SUPERFAMILY (MFS) PROFILE DOMAIN-CONTAINING PROTEIN"/>
    <property type="match status" value="1"/>
</dbReference>
<dbReference type="PANTHER" id="PTHR43266">
    <property type="entry name" value="MACROLIDE-EFFLUX PROTEIN"/>
    <property type="match status" value="1"/>
</dbReference>
<dbReference type="PROSITE" id="PS50850">
    <property type="entry name" value="MFS"/>
    <property type="match status" value="1"/>
</dbReference>
<dbReference type="OrthoDB" id="9803968at2"/>
<dbReference type="Pfam" id="PF07690">
    <property type="entry name" value="MFS_1"/>
    <property type="match status" value="1"/>
</dbReference>
<evidence type="ECO:0000256" key="5">
    <source>
        <dbReference type="ARBA" id="ARBA00022989"/>
    </source>
</evidence>
<dbReference type="STRING" id="90241.B0682_02740"/>
<dbReference type="InterPro" id="IPR020846">
    <property type="entry name" value="MFS_dom"/>
</dbReference>
<feature type="transmembrane region" description="Helical" evidence="7">
    <location>
        <begin position="407"/>
        <end position="425"/>
    </location>
</feature>
<feature type="transmembrane region" description="Helical" evidence="7">
    <location>
        <begin position="262"/>
        <end position="282"/>
    </location>
</feature>
<comment type="caution">
    <text evidence="9">The sequence shown here is derived from an EMBL/GenBank/DDBJ whole genome shotgun (WGS) entry which is preliminary data.</text>
</comment>
<keyword evidence="4 7" id="KW-0812">Transmembrane</keyword>
<dbReference type="InterPro" id="IPR011701">
    <property type="entry name" value="MFS"/>
</dbReference>
<keyword evidence="10" id="KW-1185">Reference proteome</keyword>
<proteinExistence type="predicted"/>
<keyword evidence="6 7" id="KW-0472">Membrane</keyword>
<feature type="transmembrane region" description="Helical" evidence="7">
    <location>
        <begin position="294"/>
        <end position="317"/>
    </location>
</feature>
<feature type="transmembrane region" description="Helical" evidence="7">
    <location>
        <begin position="337"/>
        <end position="360"/>
    </location>
</feature>
<dbReference type="GO" id="GO:0005886">
    <property type="term" value="C:plasma membrane"/>
    <property type="evidence" value="ECO:0007669"/>
    <property type="project" value="UniProtKB-SubCell"/>
</dbReference>
<dbReference type="CDD" id="cd06173">
    <property type="entry name" value="MFS_MefA_like"/>
    <property type="match status" value="1"/>
</dbReference>
<feature type="transmembrane region" description="Helical" evidence="7">
    <location>
        <begin position="55"/>
        <end position="72"/>
    </location>
</feature>
<evidence type="ECO:0000256" key="7">
    <source>
        <dbReference type="SAM" id="Phobius"/>
    </source>
</evidence>
<accession>A0A1T0CGY1</accession>
<dbReference type="InterPro" id="IPR036259">
    <property type="entry name" value="MFS_trans_sf"/>
</dbReference>
<feature type="transmembrane region" description="Helical" evidence="7">
    <location>
        <begin position="221"/>
        <end position="242"/>
    </location>
</feature>
<organism evidence="9 10">
    <name type="scientific">Lwoffella lincolnii</name>
    <dbReference type="NCBI Taxonomy" id="90241"/>
    <lineage>
        <taxon>Bacteria</taxon>
        <taxon>Pseudomonadati</taxon>
        <taxon>Pseudomonadota</taxon>
        <taxon>Gammaproteobacteria</taxon>
        <taxon>Moraxellales</taxon>
        <taxon>Moraxellaceae</taxon>
        <taxon>Lwoffella</taxon>
    </lineage>
</organism>
<evidence type="ECO:0000256" key="1">
    <source>
        <dbReference type="ARBA" id="ARBA00004651"/>
    </source>
</evidence>
<keyword evidence="3" id="KW-1003">Cell membrane</keyword>
<evidence type="ECO:0000259" key="8">
    <source>
        <dbReference type="PROSITE" id="PS50850"/>
    </source>
</evidence>
<dbReference type="EMBL" id="MUYT01000004">
    <property type="protein sequence ID" value="OOS21612.1"/>
    <property type="molecule type" value="Genomic_DNA"/>
</dbReference>